<evidence type="ECO:0000256" key="8">
    <source>
        <dbReference type="ARBA" id="ARBA00022989"/>
    </source>
</evidence>
<feature type="transmembrane region" description="Helical" evidence="12">
    <location>
        <begin position="262"/>
        <end position="286"/>
    </location>
</feature>
<dbReference type="GO" id="GO:0005921">
    <property type="term" value="C:gap junction"/>
    <property type="evidence" value="ECO:0007669"/>
    <property type="project" value="UniProtKB-SubCell"/>
</dbReference>
<evidence type="ECO:0000313" key="13">
    <source>
        <dbReference type="EMBL" id="EGT32546.1"/>
    </source>
</evidence>
<name>G0NJM8_CAEBE</name>
<evidence type="ECO:0000256" key="11">
    <source>
        <dbReference type="ARBA" id="ARBA00023303"/>
    </source>
</evidence>
<feature type="transmembrane region" description="Helical" evidence="12">
    <location>
        <begin position="624"/>
        <end position="643"/>
    </location>
</feature>
<evidence type="ECO:0000256" key="12">
    <source>
        <dbReference type="RuleBase" id="RU010713"/>
    </source>
</evidence>
<dbReference type="PANTHER" id="PTHR11893:SF6">
    <property type="entry name" value="INNEXIN-16"/>
    <property type="match status" value="1"/>
</dbReference>
<sequence>MLSNIKHYAATVSKLSDHDDSSIDRLNYVITTSILIGFSLLLFAKNYVGEPMQCWTPNQFNDGWESFAEQYCFIENTYFVPMQDSNLPAADTREDREMIYYQWVPFLLIIQALFFCVPRAYWIIFPSYSGLTIADMITAARKNGKQLESADKALEQVALVNWRREQEKGHNGSRIFNCYLVMKLLILINIILQFFLLNSFLNTAYTFWGWGIFWDMFHGRHWQESGHFPRVSFCDINVRELGNVHHWSLQCVLMVNMFNEKIFIFLWFWFAFLLVATTFDFIVWVWRRFDKQSRIGFILDLLNQEGIDHSPQKAEELYRNVLRDDGVLFLRLLDSNSGRLNSEELMKKIYNISMKIDTPFYSANITPTYDSDAIDRLRYFATVVILTSCAFFIMAKQYVGQSIQCWMPKQFKGGWEQYAETYCLIENTYYVNMNETNLPTEGIRENKELRYYQWVPFILFGLALVLYIPRIVWLALQSVIGINISIVTSYLRKNAQGGFVSEDEDIEKKRKEMQYKKKTTNKQVDGEFWGSRLTVCLLATKVLATIVILLSMGFMDYFMGMGPFYGWTVTKDLLQGRQWQESGTFPRVTFCDFQVRELGYVNNWSLQCVLMVNMFNEKLFIALWWWYAVLAVLSIYDIFRFIFRFTVHHQISFISSVLSCTGDVDISKTEVGEFNRKVLRIDGINLTHLVYANATIFEASEFLKPLWNHFKTKQN</sequence>
<dbReference type="InterPro" id="IPR000990">
    <property type="entry name" value="Innexin"/>
</dbReference>
<comment type="subcellular location">
    <subcellularLocation>
        <location evidence="1">Cell junction</location>
        <location evidence="1">Gap junction</location>
    </subcellularLocation>
    <subcellularLocation>
        <location evidence="2 12">Cell membrane</location>
        <topology evidence="2 12">Multi-pass membrane protein</topology>
    </subcellularLocation>
</comment>
<feature type="transmembrane region" description="Helical" evidence="12">
    <location>
        <begin position="26"/>
        <end position="44"/>
    </location>
</feature>
<dbReference type="OMA" id="ISMANEA"/>
<evidence type="ECO:0000256" key="7">
    <source>
        <dbReference type="ARBA" id="ARBA00022949"/>
    </source>
</evidence>
<evidence type="ECO:0000256" key="9">
    <source>
        <dbReference type="ARBA" id="ARBA00023065"/>
    </source>
</evidence>
<evidence type="ECO:0000256" key="1">
    <source>
        <dbReference type="ARBA" id="ARBA00004610"/>
    </source>
</evidence>
<evidence type="ECO:0000256" key="10">
    <source>
        <dbReference type="ARBA" id="ARBA00023136"/>
    </source>
</evidence>
<feature type="transmembrane region" description="Helical" evidence="12">
    <location>
        <begin position="379"/>
        <end position="399"/>
    </location>
</feature>
<dbReference type="PRINTS" id="PR01262">
    <property type="entry name" value="INNEXIN"/>
</dbReference>
<keyword evidence="3 12" id="KW-0813">Transport</keyword>
<evidence type="ECO:0000256" key="4">
    <source>
        <dbReference type="ARBA" id="ARBA00022475"/>
    </source>
</evidence>
<feature type="transmembrane region" description="Helical" evidence="12">
    <location>
        <begin position="533"/>
        <end position="555"/>
    </location>
</feature>
<dbReference type="Pfam" id="PF00876">
    <property type="entry name" value="Innexin"/>
    <property type="match status" value="2"/>
</dbReference>
<keyword evidence="5 12" id="KW-0812">Transmembrane</keyword>
<evidence type="ECO:0000256" key="5">
    <source>
        <dbReference type="ARBA" id="ARBA00022692"/>
    </source>
</evidence>
<comment type="function">
    <text evidence="12">Structural component of the gap junctions.</text>
</comment>
<keyword evidence="6" id="KW-0303">Gap junction</keyword>
<evidence type="ECO:0000313" key="14">
    <source>
        <dbReference type="Proteomes" id="UP000008068"/>
    </source>
</evidence>
<evidence type="ECO:0000256" key="3">
    <source>
        <dbReference type="ARBA" id="ARBA00022448"/>
    </source>
</evidence>
<evidence type="ECO:0000256" key="2">
    <source>
        <dbReference type="ARBA" id="ARBA00004651"/>
    </source>
</evidence>
<feature type="transmembrane region" description="Helical" evidence="12">
    <location>
        <begin position="98"/>
        <end position="115"/>
    </location>
</feature>
<dbReference type="PROSITE" id="PS51013">
    <property type="entry name" value="PANNEXIN"/>
    <property type="match status" value="2"/>
</dbReference>
<dbReference type="eggNOG" id="ENOG502QWRS">
    <property type="taxonomic scope" value="Eukaryota"/>
</dbReference>
<keyword evidence="7" id="KW-0965">Cell junction</keyword>
<keyword evidence="8 12" id="KW-1133">Transmembrane helix</keyword>
<dbReference type="FunCoup" id="G0NJM8">
    <property type="interactions" value="224"/>
</dbReference>
<evidence type="ECO:0000256" key="6">
    <source>
        <dbReference type="ARBA" id="ARBA00022868"/>
    </source>
</evidence>
<dbReference type="GO" id="GO:0005243">
    <property type="term" value="F:gap junction channel activity"/>
    <property type="evidence" value="ECO:0007669"/>
    <property type="project" value="TreeGrafter"/>
</dbReference>
<organism evidence="14">
    <name type="scientific">Caenorhabditis brenneri</name>
    <name type="common">Nematode worm</name>
    <dbReference type="NCBI Taxonomy" id="135651"/>
    <lineage>
        <taxon>Eukaryota</taxon>
        <taxon>Metazoa</taxon>
        <taxon>Ecdysozoa</taxon>
        <taxon>Nematoda</taxon>
        <taxon>Chromadorea</taxon>
        <taxon>Rhabditida</taxon>
        <taxon>Rhabditina</taxon>
        <taxon>Rhabditomorpha</taxon>
        <taxon>Rhabditoidea</taxon>
        <taxon>Rhabditidae</taxon>
        <taxon>Peloderinae</taxon>
        <taxon>Caenorhabditis</taxon>
    </lineage>
</organism>
<feature type="transmembrane region" description="Helical" evidence="12">
    <location>
        <begin position="184"/>
        <end position="208"/>
    </location>
</feature>
<keyword evidence="10 12" id="KW-0472">Membrane</keyword>
<proteinExistence type="inferred from homology"/>
<keyword evidence="11 12" id="KW-0407">Ion channel</keyword>
<dbReference type="AlphaFoldDB" id="G0NJM8"/>
<dbReference type="EMBL" id="GL379896">
    <property type="protein sequence ID" value="EGT32546.1"/>
    <property type="molecule type" value="Genomic_DNA"/>
</dbReference>
<dbReference type="InParanoid" id="G0NJM8"/>
<keyword evidence="4" id="KW-1003">Cell membrane</keyword>
<keyword evidence="14" id="KW-1185">Reference proteome</keyword>
<dbReference type="STRING" id="135651.G0NJM8"/>
<comment type="caution">
    <text evidence="12">Lacks conserved residue(s) required for the propagation of feature annotation.</text>
</comment>
<dbReference type="OrthoDB" id="5867527at2759"/>
<protein>
    <recommendedName>
        <fullName evidence="12">Innexin</fullName>
    </recommendedName>
</protein>
<reference evidence="14" key="1">
    <citation type="submission" date="2011-07" db="EMBL/GenBank/DDBJ databases">
        <authorList>
            <consortium name="Caenorhabditis brenneri Sequencing and Analysis Consortium"/>
            <person name="Wilson R.K."/>
        </authorList>
    </citation>
    <scope>NUCLEOTIDE SEQUENCE [LARGE SCALE GENOMIC DNA]</scope>
    <source>
        <strain evidence="14">PB2801</strain>
    </source>
</reference>
<keyword evidence="9 12" id="KW-0406">Ion transport</keyword>
<dbReference type="PANTHER" id="PTHR11893">
    <property type="entry name" value="INNEXIN"/>
    <property type="match status" value="1"/>
</dbReference>
<feature type="transmembrane region" description="Helical" evidence="12">
    <location>
        <begin position="454"/>
        <end position="476"/>
    </location>
</feature>
<dbReference type="Proteomes" id="UP000008068">
    <property type="component" value="Unassembled WGS sequence"/>
</dbReference>
<dbReference type="GO" id="GO:0034220">
    <property type="term" value="P:monoatomic ion transmembrane transport"/>
    <property type="evidence" value="ECO:0007669"/>
    <property type="project" value="UniProtKB-KW"/>
</dbReference>
<accession>G0NJM8</accession>
<dbReference type="GO" id="GO:0005886">
    <property type="term" value="C:plasma membrane"/>
    <property type="evidence" value="ECO:0007669"/>
    <property type="project" value="UniProtKB-SubCell"/>
</dbReference>
<gene>
    <name evidence="12" type="primary">inx</name>
    <name evidence="13" type="ORF">CAEBREN_26393</name>
</gene>
<dbReference type="HOGENOM" id="CLU_347287_0_0_1"/>
<comment type="similarity">
    <text evidence="12">Belongs to the pannexin family.</text>
</comment>